<dbReference type="SUPFAM" id="SSF56219">
    <property type="entry name" value="DNase I-like"/>
    <property type="match status" value="1"/>
</dbReference>
<feature type="non-terminal residue" evidence="2">
    <location>
        <position position="824"/>
    </location>
</feature>
<evidence type="ECO:0000259" key="1">
    <source>
        <dbReference type="Pfam" id="PF03372"/>
    </source>
</evidence>
<dbReference type="SUPFAM" id="SSF56672">
    <property type="entry name" value="DNA/RNA polymerases"/>
    <property type="match status" value="1"/>
</dbReference>
<feature type="domain" description="Endonuclease/exonuclease/phosphatase" evidence="1">
    <location>
        <begin position="238"/>
        <end position="409"/>
    </location>
</feature>
<dbReference type="Proteomes" id="UP000601435">
    <property type="component" value="Unassembled WGS sequence"/>
</dbReference>
<dbReference type="InterPro" id="IPR036691">
    <property type="entry name" value="Endo/exonu/phosph_ase_sf"/>
</dbReference>
<evidence type="ECO:0000313" key="2">
    <source>
        <dbReference type="EMBL" id="CAE7844574.1"/>
    </source>
</evidence>
<sequence length="824" mass="90041">ARSGVQKASATRIPWFGKPAKKPRSTRIIYACTRCAATATTPKRLLAQACERKLPTSSRTKFEARVRAMIADARHAAPLLDGCRQLLACIAPPGPARRRLTAKALPPPALRAHDVAAVAWPFLKDQRFELELRFLCLRCAACRKSRVSLDRRKLCDAVVRGGARVRRELVQATQDQDPVIARAAKHVLQLLDKVLPAEASRQAVPTEVVALGDAGETRVPDHSRAAVESAFRHAGWHCALGSQAANVAGQVHYGTAILSRLPVMPFALPEGLLPVGRGSAVRLHRPVGRPIILLNLYLPAASEALAAKLLDDVFSFAAARGDETILLGDFNLPPDRAPIADARAAGFWRLADKTRGTFLCGPHAGMSTVNLQAPGPADHDLVAYSFSLAKAWEQAWAQHDVAFDQVIADAALRRAAQLEVSASQCRVRQWHDAVQNNVHRLRRWVCRTAAPAPGPLDDAPVHPIDIVAAEHAKWGAQWSTPAPHTSEETRDWCARLGPATAPWADDLLHPTPAAVLACLRASSRRAAGLDSWAPAALALLPLPFFQLLTRLWITLLPKEDGGLRPLAIASALWRALGTVVVRNLRAWALSWAPASLLGSMPGRSCADLHASFAADLHHARTNRLHFAGYKADIKRCFDSVHVAQALEAGDPVDRFFGLRHHPEKLACFGTGTLTKSFLVANAQWLGPLRPHFVLLGVHYAVGLTCLPEASKLSAVVASRCQRIGFAARGMALRRALVRQLVLPLFAWCAPWSQFKVTHVQAWTRNVAFALWGRPPAPSRSRLLLWHVTGRPHLHPEHAMDFAVARQEWYRCSRQPAVELTRPAI</sequence>
<dbReference type="OrthoDB" id="445637at2759"/>
<evidence type="ECO:0000313" key="3">
    <source>
        <dbReference type="Proteomes" id="UP000601435"/>
    </source>
</evidence>
<dbReference type="Pfam" id="PF03372">
    <property type="entry name" value="Exo_endo_phos"/>
    <property type="match status" value="1"/>
</dbReference>
<gene>
    <name evidence="2" type="ORF">SNEC2469_LOCUS25890</name>
</gene>
<dbReference type="InterPro" id="IPR005135">
    <property type="entry name" value="Endo/exonuclease/phosphatase"/>
</dbReference>
<proteinExistence type="predicted"/>
<reference evidence="2" key="1">
    <citation type="submission" date="2021-02" db="EMBL/GenBank/DDBJ databases">
        <authorList>
            <person name="Dougan E. K."/>
            <person name="Rhodes N."/>
            <person name="Thang M."/>
            <person name="Chan C."/>
        </authorList>
    </citation>
    <scope>NUCLEOTIDE SEQUENCE</scope>
</reference>
<accession>A0A812ZXC7</accession>
<keyword evidence="3" id="KW-1185">Reference proteome</keyword>
<comment type="caution">
    <text evidence="2">The sequence shown here is derived from an EMBL/GenBank/DDBJ whole genome shotgun (WGS) entry which is preliminary data.</text>
</comment>
<protein>
    <recommendedName>
        <fullName evidence="1">Endonuclease/exonuclease/phosphatase domain-containing protein</fullName>
    </recommendedName>
</protein>
<dbReference type="EMBL" id="CAJNJA010051724">
    <property type="protein sequence ID" value="CAE7844574.1"/>
    <property type="molecule type" value="Genomic_DNA"/>
</dbReference>
<feature type="non-terminal residue" evidence="2">
    <location>
        <position position="1"/>
    </location>
</feature>
<name>A0A812ZXC7_9DINO</name>
<dbReference type="GO" id="GO:0003824">
    <property type="term" value="F:catalytic activity"/>
    <property type="evidence" value="ECO:0007669"/>
    <property type="project" value="InterPro"/>
</dbReference>
<dbReference type="AlphaFoldDB" id="A0A812ZXC7"/>
<dbReference type="InterPro" id="IPR043502">
    <property type="entry name" value="DNA/RNA_pol_sf"/>
</dbReference>
<organism evidence="2 3">
    <name type="scientific">Symbiodinium necroappetens</name>
    <dbReference type="NCBI Taxonomy" id="1628268"/>
    <lineage>
        <taxon>Eukaryota</taxon>
        <taxon>Sar</taxon>
        <taxon>Alveolata</taxon>
        <taxon>Dinophyceae</taxon>
        <taxon>Suessiales</taxon>
        <taxon>Symbiodiniaceae</taxon>
        <taxon>Symbiodinium</taxon>
    </lineage>
</organism>
<dbReference type="Gene3D" id="3.60.10.10">
    <property type="entry name" value="Endonuclease/exonuclease/phosphatase"/>
    <property type="match status" value="1"/>
</dbReference>